<dbReference type="GO" id="GO:0051996">
    <property type="term" value="F:squalene synthase [NAD(P)H] activity"/>
    <property type="evidence" value="ECO:0007669"/>
    <property type="project" value="InterPro"/>
</dbReference>
<dbReference type="GO" id="GO:0045338">
    <property type="term" value="P:farnesyl diphosphate metabolic process"/>
    <property type="evidence" value="ECO:0007669"/>
    <property type="project" value="InterPro"/>
</dbReference>
<name>A0A1Y2CH78_9FUNG</name>
<dbReference type="SUPFAM" id="SSF48576">
    <property type="entry name" value="Terpenoid synthases"/>
    <property type="match status" value="1"/>
</dbReference>
<dbReference type="Gene3D" id="1.10.600.10">
    <property type="entry name" value="Farnesyl Diphosphate Synthase"/>
    <property type="match status" value="1"/>
</dbReference>
<gene>
    <name evidence="1" type="ORF">BCR33DRAFT_783571</name>
</gene>
<dbReference type="GO" id="GO:0006696">
    <property type="term" value="P:ergosterol biosynthetic process"/>
    <property type="evidence" value="ECO:0007669"/>
    <property type="project" value="TreeGrafter"/>
</dbReference>
<dbReference type="OrthoDB" id="431150at2759"/>
<reference evidence="1 2" key="1">
    <citation type="submission" date="2016-07" db="EMBL/GenBank/DDBJ databases">
        <title>Pervasive Adenine N6-methylation of Active Genes in Fungi.</title>
        <authorList>
            <consortium name="DOE Joint Genome Institute"/>
            <person name="Mondo S.J."/>
            <person name="Dannebaum R.O."/>
            <person name="Kuo R.C."/>
            <person name="Labutti K."/>
            <person name="Haridas S."/>
            <person name="Kuo A."/>
            <person name="Salamov A."/>
            <person name="Ahrendt S.R."/>
            <person name="Lipzen A."/>
            <person name="Sullivan W."/>
            <person name="Andreopoulos W.B."/>
            <person name="Clum A."/>
            <person name="Lindquist E."/>
            <person name="Daum C."/>
            <person name="Ramamoorthy G.K."/>
            <person name="Gryganskyi A."/>
            <person name="Culley D."/>
            <person name="Magnuson J.K."/>
            <person name="James T.Y."/>
            <person name="O'Malley M.A."/>
            <person name="Stajich J.E."/>
            <person name="Spatafora J.W."/>
            <person name="Visel A."/>
            <person name="Grigoriev I.V."/>
        </authorList>
    </citation>
    <scope>NUCLEOTIDE SEQUENCE [LARGE SCALE GENOMIC DNA]</scope>
    <source>
        <strain evidence="1 2">JEL800</strain>
    </source>
</reference>
<dbReference type="Pfam" id="PF00494">
    <property type="entry name" value="SQS_PSY"/>
    <property type="match status" value="1"/>
</dbReference>
<dbReference type="InterPro" id="IPR002060">
    <property type="entry name" value="Squ/phyt_synthse"/>
</dbReference>
<sequence length="194" mass="21564">MADYNLYTHTVAGLIGIGLTGLFNASGLESITLDESFPNSMGQFLQKVNIIKDFAEDLSEGRQFWPQRVWEQYTAEGEGLEAFVDPNNLENALGCLNELCIDALQLVPDCLEYMSKLKNPSVIRCCAIPQVVALASLSCVFNNRVIFGRKKFKLRYGLAAKIMFVFNHLMMSKKAIGSWLETFSGRTGSVGLFT</sequence>
<evidence type="ECO:0000313" key="2">
    <source>
        <dbReference type="Proteomes" id="UP000193642"/>
    </source>
</evidence>
<protein>
    <submittedName>
        <fullName evidence="1">Terpenoid synthase</fullName>
    </submittedName>
</protein>
<dbReference type="Proteomes" id="UP000193642">
    <property type="component" value="Unassembled WGS sequence"/>
</dbReference>
<organism evidence="1 2">
    <name type="scientific">Rhizoclosmatium globosum</name>
    <dbReference type="NCBI Taxonomy" id="329046"/>
    <lineage>
        <taxon>Eukaryota</taxon>
        <taxon>Fungi</taxon>
        <taxon>Fungi incertae sedis</taxon>
        <taxon>Chytridiomycota</taxon>
        <taxon>Chytridiomycota incertae sedis</taxon>
        <taxon>Chytridiomycetes</taxon>
        <taxon>Chytridiales</taxon>
        <taxon>Chytriomycetaceae</taxon>
        <taxon>Rhizoclosmatium</taxon>
    </lineage>
</organism>
<dbReference type="PANTHER" id="PTHR11626:SF2">
    <property type="entry name" value="SQUALENE SYNTHASE"/>
    <property type="match status" value="1"/>
</dbReference>
<evidence type="ECO:0000313" key="1">
    <source>
        <dbReference type="EMBL" id="ORY46411.1"/>
    </source>
</evidence>
<dbReference type="STRING" id="329046.A0A1Y2CH78"/>
<dbReference type="InterPro" id="IPR008949">
    <property type="entry name" value="Isoprenoid_synthase_dom_sf"/>
</dbReference>
<dbReference type="AlphaFoldDB" id="A0A1Y2CH78"/>
<accession>A0A1Y2CH78</accession>
<dbReference type="GO" id="GO:0005789">
    <property type="term" value="C:endoplasmic reticulum membrane"/>
    <property type="evidence" value="ECO:0007669"/>
    <property type="project" value="TreeGrafter"/>
</dbReference>
<keyword evidence="2" id="KW-1185">Reference proteome</keyword>
<proteinExistence type="predicted"/>
<dbReference type="InterPro" id="IPR044844">
    <property type="entry name" value="Trans_IPPS_euk-type"/>
</dbReference>
<comment type="caution">
    <text evidence="1">The sequence shown here is derived from an EMBL/GenBank/DDBJ whole genome shotgun (WGS) entry which is preliminary data.</text>
</comment>
<dbReference type="PANTHER" id="PTHR11626">
    <property type="entry name" value="FARNESYL-DIPHOSPHATE FARNESYLTRANSFERASE"/>
    <property type="match status" value="1"/>
</dbReference>
<dbReference type="EMBL" id="MCGO01000016">
    <property type="protein sequence ID" value="ORY46411.1"/>
    <property type="molecule type" value="Genomic_DNA"/>
</dbReference>